<accession>A0A8H4QX77</accession>
<dbReference type="InterPro" id="IPR000772">
    <property type="entry name" value="Ricin_B_lectin"/>
</dbReference>
<organism evidence="3 4">
    <name type="scientific">Agrocybe pediades</name>
    <dbReference type="NCBI Taxonomy" id="84607"/>
    <lineage>
        <taxon>Eukaryota</taxon>
        <taxon>Fungi</taxon>
        <taxon>Dikarya</taxon>
        <taxon>Basidiomycota</taxon>
        <taxon>Agaricomycotina</taxon>
        <taxon>Agaricomycetes</taxon>
        <taxon>Agaricomycetidae</taxon>
        <taxon>Agaricales</taxon>
        <taxon>Agaricineae</taxon>
        <taxon>Strophariaceae</taxon>
        <taxon>Agrocybe</taxon>
    </lineage>
</organism>
<dbReference type="Gene3D" id="2.80.10.50">
    <property type="match status" value="1"/>
</dbReference>
<dbReference type="Pfam" id="PF00652">
    <property type="entry name" value="Ricin_B_lectin"/>
    <property type="match status" value="1"/>
</dbReference>
<feature type="signal peptide" evidence="1">
    <location>
        <begin position="1"/>
        <end position="23"/>
    </location>
</feature>
<evidence type="ECO:0000313" key="4">
    <source>
        <dbReference type="Proteomes" id="UP000521872"/>
    </source>
</evidence>
<comment type="caution">
    <text evidence="3">The sequence shown here is derived from an EMBL/GenBank/DDBJ whole genome shotgun (WGS) entry which is preliminary data.</text>
</comment>
<dbReference type="Proteomes" id="UP000521872">
    <property type="component" value="Unassembled WGS sequence"/>
</dbReference>
<evidence type="ECO:0000259" key="2">
    <source>
        <dbReference type="SMART" id="SM00458"/>
    </source>
</evidence>
<sequence>MLTFKGALFSFSFLLLLALDAGAQNNVAYTIVNRCPSTINLYIGSSLQGTLPSGKNITQSMSPNAGFFYTDANGGTTAGSATRAGFFGDNNTRYYYIVEDTANFNTGISITPSYAGSASFCQVARCDSVNCLDAFSQPPTNFPPVSSTPPALPLHSCPHTDVAYTITFCPSSVFPSPPPASELHPNGNRSKCVDVRGAAFANGTPVQIYDCNGTGAQKWIFNREATKVRLAGTSFCLHSTSPTPSNGTPLKIWQCFNGLPAQKWFYGPDNKLTIDGQAQCMDLTNGLLMNSNQLQTWQCVDGNVNQIWTM</sequence>
<evidence type="ECO:0000256" key="1">
    <source>
        <dbReference type="SAM" id="SignalP"/>
    </source>
</evidence>
<dbReference type="SUPFAM" id="SSF50370">
    <property type="entry name" value="Ricin B-like lectins"/>
    <property type="match status" value="1"/>
</dbReference>
<dbReference type="InterPro" id="IPR035992">
    <property type="entry name" value="Ricin_B-like_lectins"/>
</dbReference>
<name>A0A8H4QX77_9AGAR</name>
<dbReference type="InterPro" id="IPR037176">
    <property type="entry name" value="Osmotin/thaumatin-like_sf"/>
</dbReference>
<dbReference type="EMBL" id="JAACJL010000016">
    <property type="protein sequence ID" value="KAF4619205.1"/>
    <property type="molecule type" value="Genomic_DNA"/>
</dbReference>
<dbReference type="AlphaFoldDB" id="A0A8H4QX77"/>
<dbReference type="SMART" id="SM00458">
    <property type="entry name" value="RICIN"/>
    <property type="match status" value="1"/>
</dbReference>
<keyword evidence="4" id="KW-1185">Reference proteome</keyword>
<protein>
    <recommendedName>
        <fullName evidence="2">Ricin B lectin domain-containing protein</fullName>
    </recommendedName>
</protein>
<gene>
    <name evidence="3" type="ORF">D9613_004809</name>
</gene>
<dbReference type="PROSITE" id="PS50231">
    <property type="entry name" value="RICIN_B_LECTIN"/>
    <property type="match status" value="1"/>
</dbReference>
<reference evidence="3 4" key="1">
    <citation type="submission" date="2019-12" db="EMBL/GenBank/DDBJ databases">
        <authorList>
            <person name="Floudas D."/>
            <person name="Bentzer J."/>
            <person name="Ahren D."/>
            <person name="Johansson T."/>
            <person name="Persson P."/>
            <person name="Tunlid A."/>
        </authorList>
    </citation>
    <scope>NUCLEOTIDE SEQUENCE [LARGE SCALE GENOMIC DNA]</scope>
    <source>
        <strain evidence="3 4">CBS 102.39</strain>
    </source>
</reference>
<feature type="chain" id="PRO_5034781235" description="Ricin B lectin domain-containing protein" evidence="1">
    <location>
        <begin position="24"/>
        <end position="310"/>
    </location>
</feature>
<dbReference type="SUPFAM" id="SSF49870">
    <property type="entry name" value="Osmotin, thaumatin-like protein"/>
    <property type="match status" value="1"/>
</dbReference>
<feature type="domain" description="Ricin B lectin" evidence="2">
    <location>
        <begin position="177"/>
        <end position="309"/>
    </location>
</feature>
<evidence type="ECO:0000313" key="3">
    <source>
        <dbReference type="EMBL" id="KAF4619205.1"/>
    </source>
</evidence>
<keyword evidence="1" id="KW-0732">Signal</keyword>
<proteinExistence type="predicted"/>